<evidence type="ECO:0000313" key="1">
    <source>
        <dbReference type="EMBL" id="OCK87974.1"/>
    </source>
</evidence>
<accession>A0ACC8ENJ0</accession>
<name>A0ACC8ENJ0_9PEZI</name>
<reference evidence="1 2" key="1">
    <citation type="journal article" date="2016" name="Nat. Commun.">
        <title>Ectomycorrhizal ecology is imprinted in the genome of the dominant symbiotic fungus Cenococcum geophilum.</title>
        <authorList>
            <consortium name="DOE Joint Genome Institute"/>
            <person name="Peter M."/>
            <person name="Kohler A."/>
            <person name="Ohm R.A."/>
            <person name="Kuo A."/>
            <person name="Krutzmann J."/>
            <person name="Morin E."/>
            <person name="Arend M."/>
            <person name="Barry K.W."/>
            <person name="Binder M."/>
            <person name="Choi C."/>
            <person name="Clum A."/>
            <person name="Copeland A."/>
            <person name="Grisel N."/>
            <person name="Haridas S."/>
            <person name="Kipfer T."/>
            <person name="LaButti K."/>
            <person name="Lindquist E."/>
            <person name="Lipzen A."/>
            <person name="Maire R."/>
            <person name="Meier B."/>
            <person name="Mihaltcheva S."/>
            <person name="Molinier V."/>
            <person name="Murat C."/>
            <person name="Poggeler S."/>
            <person name="Quandt C.A."/>
            <person name="Sperisen C."/>
            <person name="Tritt A."/>
            <person name="Tisserant E."/>
            <person name="Crous P.W."/>
            <person name="Henrissat B."/>
            <person name="Nehls U."/>
            <person name="Egli S."/>
            <person name="Spatafora J.W."/>
            <person name="Grigoriev I.V."/>
            <person name="Martin F.M."/>
        </authorList>
    </citation>
    <scope>NUCLEOTIDE SEQUENCE [LARGE SCALE GENOMIC DNA]</scope>
    <source>
        <strain evidence="1 2">1.58</strain>
    </source>
</reference>
<proteinExistence type="predicted"/>
<dbReference type="Proteomes" id="UP000250078">
    <property type="component" value="Unassembled WGS sequence"/>
</dbReference>
<evidence type="ECO:0000313" key="2">
    <source>
        <dbReference type="Proteomes" id="UP000250078"/>
    </source>
</evidence>
<keyword evidence="2" id="KW-1185">Reference proteome</keyword>
<gene>
    <name evidence="1" type="ORF">K441DRAFT_669905</name>
</gene>
<protein>
    <submittedName>
        <fullName evidence="1">Uncharacterized protein</fullName>
    </submittedName>
</protein>
<organism evidence="1 2">
    <name type="scientific">Cenococcum geophilum 1.58</name>
    <dbReference type="NCBI Taxonomy" id="794803"/>
    <lineage>
        <taxon>Eukaryota</taxon>
        <taxon>Fungi</taxon>
        <taxon>Dikarya</taxon>
        <taxon>Ascomycota</taxon>
        <taxon>Pezizomycotina</taxon>
        <taxon>Dothideomycetes</taxon>
        <taxon>Pleosporomycetidae</taxon>
        <taxon>Gloniales</taxon>
        <taxon>Gloniaceae</taxon>
        <taxon>Cenococcum</taxon>
    </lineage>
</organism>
<dbReference type="EMBL" id="KV748252">
    <property type="protein sequence ID" value="OCK87974.1"/>
    <property type="molecule type" value="Genomic_DNA"/>
</dbReference>
<sequence>MERNLYYFGSSSHVCIGKNISLMEINKLLPAFLRRYKLRLVNPDQELKHRCNLFVPQSGLKVYIERRS</sequence>